<comment type="caution">
    <text evidence="1">The sequence shown here is derived from an EMBL/GenBank/DDBJ whole genome shotgun (WGS) entry which is preliminary data.</text>
</comment>
<reference evidence="1 2" key="1">
    <citation type="journal article" date="2019" name="Environ. Microbiol.">
        <title>Species interactions and distinct microbial communities in high Arctic permafrost affected cryosols are associated with the CH4 and CO2 gas fluxes.</title>
        <authorList>
            <person name="Altshuler I."/>
            <person name="Hamel J."/>
            <person name="Turney S."/>
            <person name="Magnuson E."/>
            <person name="Levesque R."/>
            <person name="Greer C."/>
            <person name="Whyte L.G."/>
        </authorList>
    </citation>
    <scope>NUCLEOTIDE SEQUENCE [LARGE SCALE GENOMIC DNA]</scope>
    <source>
        <strain evidence="1 2">S9.3A</strain>
    </source>
</reference>
<gene>
    <name evidence="1" type="ORF">EAH86_07040</name>
</gene>
<dbReference type="Proteomes" id="UP000317722">
    <property type="component" value="Unassembled WGS sequence"/>
</dbReference>
<organism evidence="1 2">
    <name type="scientific">Pedococcus bigeumensis</name>
    <dbReference type="NCBI Taxonomy" id="433644"/>
    <lineage>
        <taxon>Bacteria</taxon>
        <taxon>Bacillati</taxon>
        <taxon>Actinomycetota</taxon>
        <taxon>Actinomycetes</taxon>
        <taxon>Micrococcales</taxon>
        <taxon>Intrasporangiaceae</taxon>
        <taxon>Pedococcus</taxon>
    </lineage>
</organism>
<dbReference type="AlphaFoldDB" id="A0A502CY01"/>
<dbReference type="OrthoDB" id="4828421at2"/>
<dbReference type="EMBL" id="RCZM01000002">
    <property type="protein sequence ID" value="TPG18147.1"/>
    <property type="molecule type" value="Genomic_DNA"/>
</dbReference>
<name>A0A502CY01_9MICO</name>
<keyword evidence="2" id="KW-1185">Reference proteome</keyword>
<dbReference type="RefSeq" id="WP_140738172.1">
    <property type="nucleotide sequence ID" value="NZ_RCZM01000002.1"/>
</dbReference>
<evidence type="ECO:0000313" key="1">
    <source>
        <dbReference type="EMBL" id="TPG18147.1"/>
    </source>
</evidence>
<protein>
    <submittedName>
        <fullName evidence="1">Uncharacterized protein</fullName>
    </submittedName>
</protein>
<proteinExistence type="predicted"/>
<evidence type="ECO:0000313" key="2">
    <source>
        <dbReference type="Proteomes" id="UP000317722"/>
    </source>
</evidence>
<accession>A0A502CY01</accession>
<sequence length="80" mass="8813">MTTTYELRFEGHLDRHWSGFLGGLSMSHEDDGTTILRRDVADQSELHGLLAAVRDLGVTLISLTPVHPASEGDSLEQQHS</sequence>